<dbReference type="PRINTS" id="PR00038">
    <property type="entry name" value="HTHLUXR"/>
</dbReference>
<dbReference type="InterPro" id="IPR016032">
    <property type="entry name" value="Sig_transdc_resp-reg_C-effctor"/>
</dbReference>
<protein>
    <recommendedName>
        <fullName evidence="4">HTH luxR-type domain-containing protein</fullName>
    </recommendedName>
</protein>
<evidence type="ECO:0000256" key="3">
    <source>
        <dbReference type="ARBA" id="ARBA00023163"/>
    </source>
</evidence>
<evidence type="ECO:0000259" key="4">
    <source>
        <dbReference type="PROSITE" id="PS50043"/>
    </source>
</evidence>
<dbReference type="Proteomes" id="UP000325292">
    <property type="component" value="Chromosome"/>
</dbReference>
<dbReference type="PROSITE" id="PS50043">
    <property type="entry name" value="HTH_LUXR_2"/>
    <property type="match status" value="1"/>
</dbReference>
<evidence type="ECO:0000313" key="5">
    <source>
        <dbReference type="EMBL" id="AUW93847.1"/>
    </source>
</evidence>
<name>A0ABM6RRB4_9FIRM</name>
<dbReference type="Gene3D" id="1.10.10.10">
    <property type="entry name" value="Winged helix-like DNA-binding domain superfamily/Winged helix DNA-binding domain"/>
    <property type="match status" value="1"/>
</dbReference>
<organism evidence="5 6">
    <name type="scientific">Sulfobacillus thermotolerans</name>
    <dbReference type="NCBI Taxonomy" id="338644"/>
    <lineage>
        <taxon>Bacteria</taxon>
        <taxon>Bacillati</taxon>
        <taxon>Bacillota</taxon>
        <taxon>Clostridia</taxon>
        <taxon>Eubacteriales</taxon>
        <taxon>Clostridiales Family XVII. Incertae Sedis</taxon>
        <taxon>Sulfobacillus</taxon>
    </lineage>
</organism>
<dbReference type="InterPro" id="IPR000792">
    <property type="entry name" value="Tscrpt_reg_LuxR_C"/>
</dbReference>
<dbReference type="PANTHER" id="PTHR44688">
    <property type="entry name" value="DNA-BINDING TRANSCRIPTIONAL ACTIVATOR DEVR_DOSR"/>
    <property type="match status" value="1"/>
</dbReference>
<keyword evidence="1" id="KW-0805">Transcription regulation</keyword>
<dbReference type="EMBL" id="CP019454">
    <property type="protein sequence ID" value="AUW93847.1"/>
    <property type="molecule type" value="Genomic_DNA"/>
</dbReference>
<dbReference type="Pfam" id="PF00196">
    <property type="entry name" value="GerE"/>
    <property type="match status" value="1"/>
</dbReference>
<dbReference type="CDD" id="cd06170">
    <property type="entry name" value="LuxR_C_like"/>
    <property type="match status" value="1"/>
</dbReference>
<proteinExistence type="predicted"/>
<keyword evidence="6" id="KW-1185">Reference proteome</keyword>
<dbReference type="PANTHER" id="PTHR44688:SF16">
    <property type="entry name" value="DNA-BINDING TRANSCRIPTIONAL ACTIVATOR DEVR_DOSR"/>
    <property type="match status" value="1"/>
</dbReference>
<evidence type="ECO:0000256" key="1">
    <source>
        <dbReference type="ARBA" id="ARBA00023015"/>
    </source>
</evidence>
<keyword evidence="3" id="KW-0804">Transcription</keyword>
<reference evidence="5 6" key="1">
    <citation type="journal article" date="2019" name="Sci. Rep.">
        <title>Sulfobacillus thermotolerans: new insights into resistance and metabolic capacities of acidophilic chemolithotrophs.</title>
        <authorList>
            <person name="Panyushkina A.E."/>
            <person name="Babenko V.V."/>
            <person name="Nikitina A.S."/>
            <person name="Selezneva O.V."/>
            <person name="Tsaplina I.A."/>
            <person name="Letarova M.A."/>
            <person name="Kostryukova E.S."/>
            <person name="Letarov A.V."/>
        </authorList>
    </citation>
    <scope>NUCLEOTIDE SEQUENCE [LARGE SCALE GENOMIC DNA]</scope>
    <source>
        <strain evidence="5 6">Kr1</strain>
    </source>
</reference>
<evidence type="ECO:0000256" key="2">
    <source>
        <dbReference type="ARBA" id="ARBA00023125"/>
    </source>
</evidence>
<keyword evidence="2" id="KW-0238">DNA-binding</keyword>
<evidence type="ECO:0000313" key="6">
    <source>
        <dbReference type="Proteomes" id="UP000325292"/>
    </source>
</evidence>
<dbReference type="SMART" id="SM00421">
    <property type="entry name" value="HTH_LUXR"/>
    <property type="match status" value="1"/>
</dbReference>
<gene>
    <name evidence="5" type="ORF">BXT84_07740</name>
</gene>
<dbReference type="SUPFAM" id="SSF46894">
    <property type="entry name" value="C-terminal effector domain of the bipartite response regulators"/>
    <property type="match status" value="1"/>
</dbReference>
<feature type="domain" description="HTH luxR-type" evidence="4">
    <location>
        <begin position="109"/>
        <end position="174"/>
    </location>
</feature>
<dbReference type="InterPro" id="IPR036388">
    <property type="entry name" value="WH-like_DNA-bd_sf"/>
</dbReference>
<accession>A0ABM6RRB4</accession>
<sequence length="174" mass="19916">MWSNVPTFLVGSDWRIMDMDPQVAEWIGKPAHATIGQFCYEAIDAQNLDGSPFCRPECPLLTAFKERRAVDAVVRLGPQSRKDLRVGVHYAIFDDPLRILHSVVPLESEGSFHSVLTRRQYDIIEKLARGLSHGEIAQQCHVAPSTIETHLKRMRSMLSCHSDRELIAWYREHH</sequence>